<dbReference type="Proteomes" id="UP000526501">
    <property type="component" value="Unassembled WGS sequence"/>
</dbReference>
<comment type="caution">
    <text evidence="1">The sequence shown here is derived from an EMBL/GenBank/DDBJ whole genome shotgun (WGS) entry which is preliminary data.</text>
</comment>
<dbReference type="InterPro" id="IPR031823">
    <property type="entry name" value="TatT"/>
</dbReference>
<proteinExistence type="predicted"/>
<gene>
    <name evidence="1" type="ORF">H5P27_14400</name>
</gene>
<dbReference type="RefSeq" id="WP_185661094.1">
    <property type="nucleotide sequence ID" value="NZ_CAWPOO010000012.1"/>
</dbReference>
<dbReference type="Gene3D" id="1.25.40.920">
    <property type="entry name" value="TRAP transporter T-component"/>
    <property type="match status" value="1"/>
</dbReference>
<dbReference type="InterPro" id="IPR038537">
    <property type="entry name" value="TatT_sf"/>
</dbReference>
<accession>A0A7X1B7T1</accession>
<evidence type="ECO:0000313" key="2">
    <source>
        <dbReference type="Proteomes" id="UP000526501"/>
    </source>
</evidence>
<dbReference type="AlphaFoldDB" id="A0A7X1B7T1"/>
<dbReference type="EMBL" id="JACHVC010000012">
    <property type="protein sequence ID" value="MBC2607241.1"/>
    <property type="molecule type" value="Genomic_DNA"/>
</dbReference>
<protein>
    <submittedName>
        <fullName evidence="1">Uncharacterized protein</fullName>
    </submittedName>
</protein>
<organism evidence="1 2">
    <name type="scientific">Pelagicoccus albus</name>
    <dbReference type="NCBI Taxonomy" id="415222"/>
    <lineage>
        <taxon>Bacteria</taxon>
        <taxon>Pseudomonadati</taxon>
        <taxon>Verrucomicrobiota</taxon>
        <taxon>Opitutia</taxon>
        <taxon>Puniceicoccales</taxon>
        <taxon>Pelagicoccaceae</taxon>
        <taxon>Pelagicoccus</taxon>
    </lineage>
</organism>
<keyword evidence="2" id="KW-1185">Reference proteome</keyword>
<dbReference type="PROSITE" id="PS51257">
    <property type="entry name" value="PROKAR_LIPOPROTEIN"/>
    <property type="match status" value="1"/>
</dbReference>
<dbReference type="Pfam" id="PF16811">
    <property type="entry name" value="TAtT"/>
    <property type="match status" value="1"/>
</dbReference>
<evidence type="ECO:0000313" key="1">
    <source>
        <dbReference type="EMBL" id="MBC2607241.1"/>
    </source>
</evidence>
<reference evidence="1 2" key="1">
    <citation type="submission" date="2020-07" db="EMBL/GenBank/DDBJ databases">
        <authorList>
            <person name="Feng X."/>
        </authorList>
    </citation>
    <scope>NUCLEOTIDE SEQUENCE [LARGE SCALE GENOMIC DNA]</scope>
    <source>
        <strain evidence="1 2">JCM23202</strain>
    </source>
</reference>
<name>A0A7X1B7T1_9BACT</name>
<sequence length="303" mass="33888">MMRGGPIFLLSLSFGLILSGCSVKKLAMNQLGDALSGGGDVFSSDNDPELVGDALPFSLKLMESVLAGTPEHTGLLTSLTSGFTQYAYGWVQLEADEIEDDDYDRAVELRERAIKLYERANAYGLRALEIEYPGFETGLRSDAHKILSKTKAQDVELLYWTALAWGGAISLSLDNMDLVGDLAYVEAIMERCLELDPDWEMGSIQTFFVTYEMSRMNGEGDPVENATRYYRRALELSDGQLAAIYVGYAESVAVETQDKELFLDLLNKALAIDVDENPSLRLNNLLYQRRAEWLLTRLDWLFL</sequence>